<gene>
    <name evidence="2" type="ORF">CEXT_624481</name>
</gene>
<sequence>QSLDYVNLSLPPHPEKVTRLDHSEAQRSLSGIQLRMSALPGQHN</sequence>
<dbReference type="AlphaFoldDB" id="A0AAV4U4W0"/>
<accession>A0AAV4U4W0</accession>
<keyword evidence="3" id="KW-1185">Reference proteome</keyword>
<evidence type="ECO:0000256" key="1">
    <source>
        <dbReference type="SAM" id="MobiDB-lite"/>
    </source>
</evidence>
<dbReference type="Proteomes" id="UP001054945">
    <property type="component" value="Unassembled WGS sequence"/>
</dbReference>
<evidence type="ECO:0000313" key="2">
    <source>
        <dbReference type="EMBL" id="GIY52783.1"/>
    </source>
</evidence>
<reference evidence="2 3" key="1">
    <citation type="submission" date="2021-06" db="EMBL/GenBank/DDBJ databases">
        <title>Caerostris extrusa draft genome.</title>
        <authorList>
            <person name="Kono N."/>
            <person name="Arakawa K."/>
        </authorList>
    </citation>
    <scope>NUCLEOTIDE SEQUENCE [LARGE SCALE GENOMIC DNA]</scope>
</reference>
<proteinExistence type="predicted"/>
<feature type="compositionally biased region" description="Basic and acidic residues" evidence="1">
    <location>
        <begin position="13"/>
        <end position="25"/>
    </location>
</feature>
<evidence type="ECO:0000313" key="3">
    <source>
        <dbReference type="Proteomes" id="UP001054945"/>
    </source>
</evidence>
<feature type="non-terminal residue" evidence="2">
    <location>
        <position position="1"/>
    </location>
</feature>
<name>A0AAV4U4W0_CAEEX</name>
<dbReference type="EMBL" id="BPLR01012288">
    <property type="protein sequence ID" value="GIY52783.1"/>
    <property type="molecule type" value="Genomic_DNA"/>
</dbReference>
<protein>
    <submittedName>
        <fullName evidence="2">Uncharacterized protein</fullName>
    </submittedName>
</protein>
<organism evidence="2 3">
    <name type="scientific">Caerostris extrusa</name>
    <name type="common">Bark spider</name>
    <name type="synonym">Caerostris bankana</name>
    <dbReference type="NCBI Taxonomy" id="172846"/>
    <lineage>
        <taxon>Eukaryota</taxon>
        <taxon>Metazoa</taxon>
        <taxon>Ecdysozoa</taxon>
        <taxon>Arthropoda</taxon>
        <taxon>Chelicerata</taxon>
        <taxon>Arachnida</taxon>
        <taxon>Araneae</taxon>
        <taxon>Araneomorphae</taxon>
        <taxon>Entelegynae</taxon>
        <taxon>Araneoidea</taxon>
        <taxon>Araneidae</taxon>
        <taxon>Caerostris</taxon>
    </lineage>
</organism>
<comment type="caution">
    <text evidence="2">The sequence shown here is derived from an EMBL/GenBank/DDBJ whole genome shotgun (WGS) entry which is preliminary data.</text>
</comment>
<feature type="region of interest" description="Disordered" evidence="1">
    <location>
        <begin position="1"/>
        <end position="26"/>
    </location>
</feature>